<keyword evidence="2" id="KW-1185">Reference proteome</keyword>
<evidence type="ECO:0000313" key="1">
    <source>
        <dbReference type="EMBL" id="MBB4102414.1"/>
    </source>
</evidence>
<sequence length="48" mass="5836">MTEYTFHDFVRDNYGPFAFDDDLEDFIADREYELSEAFDAWSRDNDDE</sequence>
<proteinExistence type="predicted"/>
<name>A0A7W6P166_9HYPH</name>
<dbReference type="RefSeq" id="WP_183789959.1">
    <property type="nucleotide sequence ID" value="NZ_JACIDU010000003.1"/>
</dbReference>
<gene>
    <name evidence="1" type="ORF">GGQ66_000949</name>
</gene>
<evidence type="ECO:0000313" key="2">
    <source>
        <dbReference type="Proteomes" id="UP000584824"/>
    </source>
</evidence>
<organism evidence="1 2">
    <name type="scientific">Allorhizobium borbori</name>
    <dbReference type="NCBI Taxonomy" id="485907"/>
    <lineage>
        <taxon>Bacteria</taxon>
        <taxon>Pseudomonadati</taxon>
        <taxon>Pseudomonadota</taxon>
        <taxon>Alphaproteobacteria</taxon>
        <taxon>Hyphomicrobiales</taxon>
        <taxon>Rhizobiaceae</taxon>
        <taxon>Rhizobium/Agrobacterium group</taxon>
        <taxon>Allorhizobium</taxon>
    </lineage>
</organism>
<accession>A0A7W6P166</accession>
<dbReference type="EMBL" id="JACIDU010000003">
    <property type="protein sequence ID" value="MBB4102414.1"/>
    <property type="molecule type" value="Genomic_DNA"/>
</dbReference>
<protein>
    <submittedName>
        <fullName evidence="1">Uncharacterized protein</fullName>
    </submittedName>
</protein>
<reference evidence="1 2" key="1">
    <citation type="submission" date="2020-08" db="EMBL/GenBank/DDBJ databases">
        <title>Genomic Encyclopedia of Type Strains, Phase IV (KMG-IV): sequencing the most valuable type-strain genomes for metagenomic binning, comparative biology and taxonomic classification.</title>
        <authorList>
            <person name="Goeker M."/>
        </authorList>
    </citation>
    <scope>NUCLEOTIDE SEQUENCE [LARGE SCALE GENOMIC DNA]</scope>
    <source>
        <strain evidence="1 2">DSM 26385</strain>
    </source>
</reference>
<dbReference type="Proteomes" id="UP000584824">
    <property type="component" value="Unassembled WGS sequence"/>
</dbReference>
<dbReference type="AlphaFoldDB" id="A0A7W6P166"/>
<comment type="caution">
    <text evidence="1">The sequence shown here is derived from an EMBL/GenBank/DDBJ whole genome shotgun (WGS) entry which is preliminary data.</text>
</comment>